<feature type="coiled-coil region" evidence="10">
    <location>
        <begin position="412"/>
        <end position="442"/>
    </location>
</feature>
<evidence type="ECO:0000313" key="15">
    <source>
        <dbReference type="Proteomes" id="UP001629953"/>
    </source>
</evidence>
<evidence type="ECO:0000313" key="14">
    <source>
        <dbReference type="EMBL" id="MFM2485437.1"/>
    </source>
</evidence>
<dbReference type="InterPro" id="IPR004089">
    <property type="entry name" value="MCPsignal_dom"/>
</dbReference>
<feature type="domain" description="Methyl-accepting transducer" evidence="12">
    <location>
        <begin position="344"/>
        <end position="580"/>
    </location>
</feature>
<comment type="caution">
    <text evidence="14">The sequence shown here is derived from an EMBL/GenBank/DDBJ whole genome shotgun (WGS) entry which is preliminary data.</text>
</comment>
<evidence type="ECO:0000256" key="1">
    <source>
        <dbReference type="ARBA" id="ARBA00004651"/>
    </source>
</evidence>
<evidence type="ECO:0000256" key="8">
    <source>
        <dbReference type="ARBA" id="ARBA00029447"/>
    </source>
</evidence>
<protein>
    <submittedName>
        <fullName evidence="14">Methyl-accepting chemotaxis protein</fullName>
    </submittedName>
</protein>
<dbReference type="EMBL" id="JBEQCT010000004">
    <property type="protein sequence ID" value="MFM2485437.1"/>
    <property type="molecule type" value="Genomic_DNA"/>
</dbReference>
<evidence type="ECO:0000256" key="10">
    <source>
        <dbReference type="SAM" id="Coils"/>
    </source>
</evidence>
<dbReference type="CDD" id="cd11386">
    <property type="entry name" value="MCP_signal"/>
    <property type="match status" value="1"/>
</dbReference>
<organism evidence="14 15">
    <name type="scientific">Celerinatantimonas yamalensis</name>
    <dbReference type="NCBI Taxonomy" id="559956"/>
    <lineage>
        <taxon>Bacteria</taxon>
        <taxon>Pseudomonadati</taxon>
        <taxon>Pseudomonadota</taxon>
        <taxon>Gammaproteobacteria</taxon>
        <taxon>Celerinatantimonadaceae</taxon>
        <taxon>Celerinatantimonas</taxon>
    </lineage>
</organism>
<keyword evidence="6 11" id="KW-0472">Membrane</keyword>
<accession>A0ABW9G7G4</accession>
<keyword evidence="5 11" id="KW-1133">Transmembrane helix</keyword>
<dbReference type="SUPFAM" id="SSF103190">
    <property type="entry name" value="Sensory domain-like"/>
    <property type="match status" value="1"/>
</dbReference>
<evidence type="ECO:0000256" key="3">
    <source>
        <dbReference type="ARBA" id="ARBA00022500"/>
    </source>
</evidence>
<evidence type="ECO:0000256" key="2">
    <source>
        <dbReference type="ARBA" id="ARBA00022475"/>
    </source>
</evidence>
<dbReference type="PROSITE" id="PS50111">
    <property type="entry name" value="CHEMOTAXIS_TRANSDUC_2"/>
    <property type="match status" value="1"/>
</dbReference>
<dbReference type="PANTHER" id="PTHR32089">
    <property type="entry name" value="METHYL-ACCEPTING CHEMOTAXIS PROTEIN MCPB"/>
    <property type="match status" value="1"/>
</dbReference>
<dbReference type="Proteomes" id="UP001629953">
    <property type="component" value="Unassembled WGS sequence"/>
</dbReference>
<evidence type="ECO:0000256" key="5">
    <source>
        <dbReference type="ARBA" id="ARBA00022989"/>
    </source>
</evidence>
<keyword evidence="10" id="KW-0175">Coiled coil</keyword>
<comment type="similarity">
    <text evidence="8">Belongs to the methyl-accepting chemotaxis (MCP) protein family.</text>
</comment>
<evidence type="ECO:0000259" key="12">
    <source>
        <dbReference type="PROSITE" id="PS50111"/>
    </source>
</evidence>
<keyword evidence="15" id="KW-1185">Reference proteome</keyword>
<evidence type="ECO:0000256" key="6">
    <source>
        <dbReference type="ARBA" id="ARBA00023136"/>
    </source>
</evidence>
<dbReference type="Pfam" id="PF02743">
    <property type="entry name" value="dCache_1"/>
    <property type="match status" value="1"/>
</dbReference>
<evidence type="ECO:0000256" key="11">
    <source>
        <dbReference type="SAM" id="Phobius"/>
    </source>
</evidence>
<dbReference type="SUPFAM" id="SSF58104">
    <property type="entry name" value="Methyl-accepting chemotaxis protein (MCP) signaling domain"/>
    <property type="match status" value="1"/>
</dbReference>
<keyword evidence="3" id="KW-0145">Chemotaxis</keyword>
<dbReference type="Gene3D" id="3.30.450.20">
    <property type="entry name" value="PAS domain"/>
    <property type="match status" value="2"/>
</dbReference>
<evidence type="ECO:0000256" key="4">
    <source>
        <dbReference type="ARBA" id="ARBA00022692"/>
    </source>
</evidence>
<evidence type="ECO:0000256" key="7">
    <source>
        <dbReference type="ARBA" id="ARBA00023224"/>
    </source>
</evidence>
<dbReference type="InterPro" id="IPR003660">
    <property type="entry name" value="HAMP_dom"/>
</dbReference>
<proteinExistence type="inferred from homology"/>
<dbReference type="RefSeq" id="WP_408623671.1">
    <property type="nucleotide sequence ID" value="NZ_JBEQCT010000004.1"/>
</dbReference>
<dbReference type="PROSITE" id="PS50885">
    <property type="entry name" value="HAMP"/>
    <property type="match status" value="1"/>
</dbReference>
<dbReference type="CDD" id="cd06225">
    <property type="entry name" value="HAMP"/>
    <property type="match status" value="1"/>
</dbReference>
<name>A0ABW9G7G4_9GAMM</name>
<comment type="subcellular location">
    <subcellularLocation>
        <location evidence="1">Cell membrane</location>
        <topology evidence="1">Multi-pass membrane protein</topology>
    </subcellularLocation>
</comment>
<feature type="transmembrane region" description="Helical" evidence="11">
    <location>
        <begin position="268"/>
        <end position="288"/>
    </location>
</feature>
<evidence type="ECO:0000256" key="9">
    <source>
        <dbReference type="PROSITE-ProRule" id="PRU00284"/>
    </source>
</evidence>
<dbReference type="InterPro" id="IPR033479">
    <property type="entry name" value="dCache_1"/>
</dbReference>
<dbReference type="PANTHER" id="PTHR32089:SF117">
    <property type="entry name" value="METHYL ACCEPTING SENSORY TRANSDUCER WITH CACHE_1 SMALL MOLECULE BINDING DOMAIN"/>
    <property type="match status" value="1"/>
</dbReference>
<evidence type="ECO:0000259" key="13">
    <source>
        <dbReference type="PROSITE" id="PS50885"/>
    </source>
</evidence>
<dbReference type="Pfam" id="PF00015">
    <property type="entry name" value="MCPsignal"/>
    <property type="match status" value="1"/>
</dbReference>
<sequence>MSIKHKLVIAVIVVLAALSVVQTWQQVESLKHDVTKTLNHQAKQLSSTIATQLSTWLDDKVSALQAVTDKSPKNQDFQLELYQTQKAAGFSSVYYGNEQGQMVAGDPNYEIPYGYDPRVRIWYMGAQQQSPYFSQPYTGTDGKMVMTIAIKNNNSVFAADLPLTTIKTQMSAVSNNRVTAFMVSDDGTILVYPKAKWIEHSISELDKQLTKKLINAKQHQLIAAKIDKKEVLLSFSHIPHSHWSVAISFDKNIAYAEVHDRLMASLRYNAIMFIVVALVMYTLISFSFRPLKQLQLAIDELGQGDANLTLRLNLKRRDEIGQLGNSVDIFLTRLHKLLAGIQRDSVRLLEHAEQVTHYAGQSSDSAQSQRQQISAMTDSFNEITDSARHVAENAERTGMTVQTSRAACASGKAVIARNQEQIEELAEQLENNALSMSDLENSSHQITDILAIIQGIAEQTNLLALNAAIEAARAGDHGRGFAVVADEVRKLSARTHESTDEIHSVLNQLQHHTQRTANAMKASRQHAQLSIEEASAATEALDHINDTIEKIQDMATQISSAADQQHQSTIKVRDNSSVIEQACDTLQTHAQSNDAQAQELRQIAQRLTTEMAQFVL</sequence>
<dbReference type="Pfam" id="PF00672">
    <property type="entry name" value="HAMP"/>
    <property type="match status" value="1"/>
</dbReference>
<dbReference type="Gene3D" id="1.10.287.950">
    <property type="entry name" value="Methyl-accepting chemotaxis protein"/>
    <property type="match status" value="1"/>
</dbReference>
<dbReference type="SMART" id="SM00304">
    <property type="entry name" value="HAMP"/>
    <property type="match status" value="1"/>
</dbReference>
<keyword evidence="7 9" id="KW-0807">Transducer</keyword>
<dbReference type="SMART" id="SM00283">
    <property type="entry name" value="MA"/>
    <property type="match status" value="1"/>
</dbReference>
<dbReference type="CDD" id="cd12912">
    <property type="entry name" value="PDC2_MCP_like"/>
    <property type="match status" value="1"/>
</dbReference>
<gene>
    <name evidence="14" type="ORF">ABUE30_10260</name>
</gene>
<dbReference type="InterPro" id="IPR029151">
    <property type="entry name" value="Sensor-like_sf"/>
</dbReference>
<reference evidence="14 15" key="1">
    <citation type="journal article" date="2013" name="Int. J. Syst. Evol. Microbiol.">
        <title>Celerinatantimonas yamalensis sp. nov., a cold-adapted diazotrophic bacterium from a cold permafrost brine.</title>
        <authorList>
            <person name="Shcherbakova V."/>
            <person name="Chuvilskaya N."/>
            <person name="Rivkina E."/>
            <person name="Demidov N."/>
            <person name="Uchaeva V."/>
            <person name="Suetin S."/>
            <person name="Suzina N."/>
            <person name="Gilichinsky D."/>
        </authorList>
    </citation>
    <scope>NUCLEOTIDE SEQUENCE [LARGE SCALE GENOMIC DNA]</scope>
    <source>
        <strain evidence="14 15">C7</strain>
    </source>
</reference>
<keyword evidence="4 11" id="KW-0812">Transmembrane</keyword>
<keyword evidence="2" id="KW-1003">Cell membrane</keyword>
<feature type="domain" description="HAMP" evidence="13">
    <location>
        <begin position="285"/>
        <end position="339"/>
    </location>
</feature>